<dbReference type="PANTHER" id="PTHR13286">
    <property type="entry name" value="SAP30"/>
    <property type="match status" value="1"/>
</dbReference>
<dbReference type="PANTHER" id="PTHR13286:SF8">
    <property type="entry name" value="OS04G0166600 PROTEIN"/>
    <property type="match status" value="1"/>
</dbReference>
<feature type="domain" description="Histone deacetylase complex subunit SAP30 Sin3 binding" evidence="7">
    <location>
        <begin position="186"/>
        <end position="240"/>
    </location>
</feature>
<reference evidence="8" key="1">
    <citation type="submission" date="2022-11" db="EMBL/GenBank/DDBJ databases">
        <authorList>
            <person name="Hyden B.L."/>
            <person name="Feng K."/>
            <person name="Yates T."/>
            <person name="Jawdy S."/>
            <person name="Smart L.B."/>
            <person name="Muchero W."/>
        </authorList>
    </citation>
    <scope>NUCLEOTIDE SEQUENCE</scope>
    <source>
        <tissue evidence="8">Shoot tip</tissue>
    </source>
</reference>
<evidence type="ECO:0000256" key="3">
    <source>
        <dbReference type="ARBA" id="ARBA00022491"/>
    </source>
</evidence>
<gene>
    <name evidence="8" type="ORF">OIU74_013006</name>
</gene>
<keyword evidence="9" id="KW-1185">Reference proteome</keyword>
<dbReference type="InterPro" id="IPR024145">
    <property type="entry name" value="His_deAcase_SAP30/SAP30L"/>
</dbReference>
<name>A0A9Q0T5T9_9ROSI</name>
<proteinExistence type="inferred from homology"/>
<evidence type="ECO:0000259" key="7">
    <source>
        <dbReference type="Pfam" id="PF13867"/>
    </source>
</evidence>
<keyword evidence="6" id="KW-0539">Nucleus</keyword>
<dbReference type="Proteomes" id="UP001151752">
    <property type="component" value="Chromosome 1"/>
</dbReference>
<evidence type="ECO:0000256" key="2">
    <source>
        <dbReference type="ARBA" id="ARBA00006283"/>
    </source>
</evidence>
<dbReference type="EMBL" id="JAPFFM010000016">
    <property type="protein sequence ID" value="KAJ6701748.1"/>
    <property type="molecule type" value="Genomic_DNA"/>
</dbReference>
<dbReference type="GO" id="GO:0003712">
    <property type="term" value="F:transcription coregulator activity"/>
    <property type="evidence" value="ECO:0007669"/>
    <property type="project" value="TreeGrafter"/>
</dbReference>
<evidence type="ECO:0000256" key="6">
    <source>
        <dbReference type="ARBA" id="ARBA00023242"/>
    </source>
</evidence>
<dbReference type="InterPro" id="IPR038291">
    <property type="entry name" value="SAP30_C_sf"/>
</dbReference>
<dbReference type="AlphaFoldDB" id="A0A9Q0T5T9"/>
<comment type="similarity">
    <text evidence="2">Belongs to the SAP30 family.</text>
</comment>
<sequence length="250" mass="27584">MLETELCSSRILSPFREESGDEELSVLPRHTKVVVTGNNRTKSVLVGLQGVVKKAVGLGGPDINSSAASAKLDPHPPSFNWSYNPMSDVLKNGSEVKLQRNALSVLEHPTGNEVDGGNDFDTSSGSDIGEHDFYRGSEFHKISKPRVRPARPWAPSASVKSTNRNSYRDVQSIIHTPLPTVNLARLGTESLRRYCKEFKLLGVDSESSRERILNAAQIHFPSQRPLNEVQVVAEFTRVAKRLKEKNAPSD</sequence>
<evidence type="ECO:0000313" key="8">
    <source>
        <dbReference type="EMBL" id="KAJ6701748.1"/>
    </source>
</evidence>
<organism evidence="8 9">
    <name type="scientific">Salix koriyanagi</name>
    <dbReference type="NCBI Taxonomy" id="2511006"/>
    <lineage>
        <taxon>Eukaryota</taxon>
        <taxon>Viridiplantae</taxon>
        <taxon>Streptophyta</taxon>
        <taxon>Embryophyta</taxon>
        <taxon>Tracheophyta</taxon>
        <taxon>Spermatophyta</taxon>
        <taxon>Magnoliopsida</taxon>
        <taxon>eudicotyledons</taxon>
        <taxon>Gunneridae</taxon>
        <taxon>Pentapetalae</taxon>
        <taxon>rosids</taxon>
        <taxon>fabids</taxon>
        <taxon>Malpighiales</taxon>
        <taxon>Salicaceae</taxon>
        <taxon>Saliceae</taxon>
        <taxon>Salix</taxon>
    </lineage>
</organism>
<reference evidence="8" key="2">
    <citation type="journal article" date="2023" name="Int. J. Mol. Sci.">
        <title>De Novo Assembly and Annotation of 11 Diverse Shrub Willow (Salix) Genomes Reveals Novel Gene Organization in Sex-Linked Regions.</title>
        <authorList>
            <person name="Hyden B."/>
            <person name="Feng K."/>
            <person name="Yates T.B."/>
            <person name="Jawdy S."/>
            <person name="Cereghino C."/>
            <person name="Smart L.B."/>
            <person name="Muchero W."/>
        </authorList>
    </citation>
    <scope>NUCLEOTIDE SEQUENCE</scope>
    <source>
        <tissue evidence="8">Shoot tip</tissue>
    </source>
</reference>
<evidence type="ECO:0000256" key="5">
    <source>
        <dbReference type="ARBA" id="ARBA00023163"/>
    </source>
</evidence>
<keyword evidence="3" id="KW-0678">Repressor</keyword>
<dbReference type="InterPro" id="IPR025718">
    <property type="entry name" value="SAP30_Sin3-bd"/>
</dbReference>
<dbReference type="Pfam" id="PF13867">
    <property type="entry name" value="SAP30_Sin3_bdg"/>
    <property type="match status" value="1"/>
</dbReference>
<dbReference type="Gene3D" id="6.10.160.20">
    <property type="match status" value="1"/>
</dbReference>
<evidence type="ECO:0000256" key="4">
    <source>
        <dbReference type="ARBA" id="ARBA00023015"/>
    </source>
</evidence>
<evidence type="ECO:0000313" key="9">
    <source>
        <dbReference type="Proteomes" id="UP001151752"/>
    </source>
</evidence>
<dbReference type="GO" id="GO:0000118">
    <property type="term" value="C:histone deacetylase complex"/>
    <property type="evidence" value="ECO:0007669"/>
    <property type="project" value="TreeGrafter"/>
</dbReference>
<comment type="subcellular location">
    <subcellularLocation>
        <location evidence="1">Nucleus</location>
    </subcellularLocation>
</comment>
<keyword evidence="5" id="KW-0804">Transcription</keyword>
<keyword evidence="4" id="KW-0805">Transcription regulation</keyword>
<evidence type="ECO:0000256" key="1">
    <source>
        <dbReference type="ARBA" id="ARBA00004123"/>
    </source>
</evidence>
<dbReference type="GO" id="GO:0006355">
    <property type="term" value="P:regulation of DNA-templated transcription"/>
    <property type="evidence" value="ECO:0007669"/>
    <property type="project" value="TreeGrafter"/>
</dbReference>
<protein>
    <recommendedName>
        <fullName evidence="7">Histone deacetylase complex subunit SAP30 Sin3 binding domain-containing protein</fullName>
    </recommendedName>
</protein>
<accession>A0A9Q0T5T9</accession>
<comment type="caution">
    <text evidence="8">The sequence shown here is derived from an EMBL/GenBank/DDBJ whole genome shotgun (WGS) entry which is preliminary data.</text>
</comment>